<dbReference type="GO" id="GO:0016757">
    <property type="term" value="F:glycosyltransferase activity"/>
    <property type="evidence" value="ECO:0007669"/>
    <property type="project" value="UniProtKB-KW"/>
</dbReference>
<accession>A0A0U1KV36</accession>
<name>A0A0U1KV36_9FIRM</name>
<feature type="domain" description="Glycosyl transferase family 1" evidence="3">
    <location>
        <begin position="183"/>
        <end position="346"/>
    </location>
</feature>
<organism evidence="5 6">
    <name type="scientific">Sporomusa ovata</name>
    <dbReference type="NCBI Taxonomy" id="2378"/>
    <lineage>
        <taxon>Bacteria</taxon>
        <taxon>Bacillati</taxon>
        <taxon>Bacillota</taxon>
        <taxon>Negativicutes</taxon>
        <taxon>Selenomonadales</taxon>
        <taxon>Sporomusaceae</taxon>
        <taxon>Sporomusa</taxon>
    </lineage>
</organism>
<dbReference type="AlphaFoldDB" id="A0A0U1KV36"/>
<reference evidence="6" key="1">
    <citation type="submission" date="2015-03" db="EMBL/GenBank/DDBJ databases">
        <authorList>
            <person name="Nijsse Bart"/>
        </authorList>
    </citation>
    <scope>NUCLEOTIDE SEQUENCE [LARGE SCALE GENOMIC DNA]</scope>
</reference>
<evidence type="ECO:0000256" key="1">
    <source>
        <dbReference type="ARBA" id="ARBA00022676"/>
    </source>
</evidence>
<evidence type="ECO:0000313" key="5">
    <source>
        <dbReference type="EMBL" id="CQR70554.1"/>
    </source>
</evidence>
<dbReference type="Pfam" id="PF13439">
    <property type="entry name" value="Glyco_transf_4"/>
    <property type="match status" value="1"/>
</dbReference>
<dbReference type="Proteomes" id="UP000049855">
    <property type="component" value="Unassembled WGS sequence"/>
</dbReference>
<dbReference type="Pfam" id="PF00534">
    <property type="entry name" value="Glycos_transf_1"/>
    <property type="match status" value="1"/>
</dbReference>
<dbReference type="CDD" id="cd03801">
    <property type="entry name" value="GT4_PimA-like"/>
    <property type="match status" value="1"/>
</dbReference>
<sequence length="365" mass="42209">MKIAYISNSIIPSRYANSVQVMKMCQAFADNGHEVTLLARFGWSLGKDVYAQYSVRPCFDILKYWRPKVFPKWMRFLIYTSLLRYRVEHMKNKPDLLYGRDVSGLLALIDLGIPTIYEAHGSPRGKSTQVSEGELFQKPNFLRLVVITDSLRKEYLDLYPFLSPKDIVVAHDGADIPDSSKDANDSEDNCKSNQVGYVGQLYTRKGMGIIAELISRMPDIEFHIIGGMPEDIQKWQEKLKKYNNVRFYGFIWQAELPQYYERFNIVLAPYTYTDYSKWTSPLKVFEYMALKKTIIASNIPVLQEFLVNRENALLVSPDNMEQWVECIRTASKDAALRKKLGNNAYHDLVNTYSWKARARNVIEGI</sequence>
<evidence type="ECO:0000256" key="2">
    <source>
        <dbReference type="ARBA" id="ARBA00022679"/>
    </source>
</evidence>
<evidence type="ECO:0000259" key="3">
    <source>
        <dbReference type="Pfam" id="PF00534"/>
    </source>
</evidence>
<dbReference type="SUPFAM" id="SSF53756">
    <property type="entry name" value="UDP-Glycosyltransferase/glycogen phosphorylase"/>
    <property type="match status" value="1"/>
</dbReference>
<dbReference type="InterPro" id="IPR028098">
    <property type="entry name" value="Glyco_trans_4-like_N"/>
</dbReference>
<proteinExistence type="predicted"/>
<dbReference type="PANTHER" id="PTHR12526:SF629">
    <property type="entry name" value="TEICHURONIC ACID BIOSYNTHESIS GLYCOSYLTRANSFERASE TUAH-RELATED"/>
    <property type="match status" value="1"/>
</dbReference>
<keyword evidence="1" id="KW-0328">Glycosyltransferase</keyword>
<dbReference type="RefSeq" id="WP_021169284.1">
    <property type="nucleotide sequence ID" value="NZ_CTRP01000003.1"/>
</dbReference>
<evidence type="ECO:0000259" key="4">
    <source>
        <dbReference type="Pfam" id="PF13439"/>
    </source>
</evidence>
<dbReference type="PANTHER" id="PTHR12526">
    <property type="entry name" value="GLYCOSYLTRANSFERASE"/>
    <property type="match status" value="1"/>
</dbReference>
<dbReference type="Gene3D" id="3.40.50.2000">
    <property type="entry name" value="Glycogen Phosphorylase B"/>
    <property type="match status" value="2"/>
</dbReference>
<dbReference type="InterPro" id="IPR001296">
    <property type="entry name" value="Glyco_trans_1"/>
</dbReference>
<feature type="domain" description="Glycosyltransferase subfamily 4-like N-terminal" evidence="4">
    <location>
        <begin position="19"/>
        <end position="175"/>
    </location>
</feature>
<keyword evidence="2 5" id="KW-0808">Transferase</keyword>
<keyword evidence="6" id="KW-1185">Reference proteome</keyword>
<dbReference type="EMBL" id="CTRP01000003">
    <property type="protein sequence ID" value="CQR70554.1"/>
    <property type="molecule type" value="Genomic_DNA"/>
</dbReference>
<gene>
    <name evidence="5" type="ORF">SpAn4DRAFT_1523</name>
</gene>
<protein>
    <submittedName>
        <fullName evidence="5">Glycosyltransferase</fullName>
    </submittedName>
</protein>
<evidence type="ECO:0000313" key="6">
    <source>
        <dbReference type="Proteomes" id="UP000049855"/>
    </source>
</evidence>